<dbReference type="AlphaFoldDB" id="X1FF83"/>
<accession>X1FF83</accession>
<dbReference type="GO" id="GO:0005829">
    <property type="term" value="C:cytosol"/>
    <property type="evidence" value="ECO:0007669"/>
    <property type="project" value="TreeGrafter"/>
</dbReference>
<dbReference type="InterPro" id="IPR045076">
    <property type="entry name" value="MutS"/>
</dbReference>
<organism evidence="4">
    <name type="scientific">marine sediment metagenome</name>
    <dbReference type="NCBI Taxonomy" id="412755"/>
    <lineage>
        <taxon>unclassified sequences</taxon>
        <taxon>metagenomes</taxon>
        <taxon>ecological metagenomes</taxon>
    </lineage>
</organism>
<dbReference type="PANTHER" id="PTHR11361">
    <property type="entry name" value="DNA MISMATCH REPAIR PROTEIN MUTS FAMILY MEMBER"/>
    <property type="match status" value="1"/>
</dbReference>
<dbReference type="Gene3D" id="1.10.1420.10">
    <property type="match status" value="1"/>
</dbReference>
<dbReference type="SUPFAM" id="SSF55271">
    <property type="entry name" value="DNA repair protein MutS, domain I"/>
    <property type="match status" value="1"/>
</dbReference>
<name>X1FF83_9ZZZZ</name>
<dbReference type="Gene3D" id="3.30.420.110">
    <property type="entry name" value="MutS, connector domain"/>
    <property type="match status" value="1"/>
</dbReference>
<feature type="domain" description="DNA mismatch repair protein MutS-like N-terminal" evidence="1">
    <location>
        <begin position="1"/>
        <end position="77"/>
    </location>
</feature>
<dbReference type="InterPro" id="IPR007696">
    <property type="entry name" value="DNA_mismatch_repair_MutS_core"/>
</dbReference>
<dbReference type="InterPro" id="IPR036678">
    <property type="entry name" value="MutS_con_dom_sf"/>
</dbReference>
<evidence type="ECO:0000259" key="1">
    <source>
        <dbReference type="Pfam" id="PF01624"/>
    </source>
</evidence>
<evidence type="ECO:0008006" key="5">
    <source>
        <dbReference type="Google" id="ProtNLM"/>
    </source>
</evidence>
<feature type="domain" description="DNA mismatch repair protein MutS connector" evidence="2">
    <location>
        <begin position="88"/>
        <end position="218"/>
    </location>
</feature>
<dbReference type="EMBL" id="BARU01008703">
    <property type="protein sequence ID" value="GAH44296.1"/>
    <property type="molecule type" value="Genomic_DNA"/>
</dbReference>
<dbReference type="InterPro" id="IPR016151">
    <property type="entry name" value="DNA_mismatch_repair_MutS_N"/>
</dbReference>
<feature type="non-terminal residue" evidence="4">
    <location>
        <position position="1"/>
    </location>
</feature>
<dbReference type="Pfam" id="PF01624">
    <property type="entry name" value="MutS_I"/>
    <property type="match status" value="1"/>
</dbReference>
<sequence>DAKVASDILNITLTARTVGEKKFPLAGVPYHAVDAYIAKMVQSGNKVAIVEQLEDPKFAKKIVKRGVVQLVTRGTITLPESLGKSKNNYLVAIKREQGIYGLAALDLSTGEFLVTDFDEENAVSLLEVELSRLKPSEILVENDLWKSLNIYSDMQLCTITYRDDFFFDSEQGKENICKHFNVLSLEGFGIGDYNPSTGSAGAILSYLKETQMRENFLNITKISPIISQDYMILDLSTVRNLELIENLRDRTEYGTLRQVIDNTKTSAGSRLLTSWILRPSLKHSTIQTRIDSTKELLDDSILRDEIRDILSRMNDLERLISRVCLGRSKPRDLLALRHSLELIPSLKTLLSQTKTSLL</sequence>
<dbReference type="GO" id="GO:0005524">
    <property type="term" value="F:ATP binding"/>
    <property type="evidence" value="ECO:0007669"/>
    <property type="project" value="InterPro"/>
</dbReference>
<protein>
    <recommendedName>
        <fullName evidence="5">DNA mismatch repair protein MutS core domain-containing protein</fullName>
    </recommendedName>
</protein>
<evidence type="ECO:0000259" key="3">
    <source>
        <dbReference type="Pfam" id="PF05192"/>
    </source>
</evidence>
<comment type="caution">
    <text evidence="4">The sequence shown here is derived from an EMBL/GenBank/DDBJ whole genome shotgun (WGS) entry which is preliminary data.</text>
</comment>
<dbReference type="InterPro" id="IPR007860">
    <property type="entry name" value="DNA_mmatch_repair_MutS_con_dom"/>
</dbReference>
<dbReference type="InterPro" id="IPR007695">
    <property type="entry name" value="DNA_mismatch_repair_MutS-lik_N"/>
</dbReference>
<feature type="non-terminal residue" evidence="4">
    <location>
        <position position="358"/>
    </location>
</feature>
<feature type="domain" description="DNA mismatch repair protein MutS core" evidence="3">
    <location>
        <begin position="236"/>
        <end position="355"/>
    </location>
</feature>
<dbReference type="Pfam" id="PF05188">
    <property type="entry name" value="MutS_II"/>
    <property type="match status" value="1"/>
</dbReference>
<reference evidence="4" key="1">
    <citation type="journal article" date="2014" name="Front. Microbiol.">
        <title>High frequency of phylogenetically diverse reductive dehalogenase-homologous genes in deep subseafloor sedimentary metagenomes.</title>
        <authorList>
            <person name="Kawai M."/>
            <person name="Futagami T."/>
            <person name="Toyoda A."/>
            <person name="Takaki Y."/>
            <person name="Nishi S."/>
            <person name="Hori S."/>
            <person name="Arai W."/>
            <person name="Tsubouchi T."/>
            <person name="Morono Y."/>
            <person name="Uchiyama I."/>
            <person name="Ito T."/>
            <person name="Fujiyama A."/>
            <person name="Inagaki F."/>
            <person name="Takami H."/>
        </authorList>
    </citation>
    <scope>NUCLEOTIDE SEQUENCE</scope>
    <source>
        <strain evidence="4">Expedition CK06-06</strain>
    </source>
</reference>
<dbReference type="GO" id="GO:0030983">
    <property type="term" value="F:mismatched DNA binding"/>
    <property type="evidence" value="ECO:0007669"/>
    <property type="project" value="InterPro"/>
</dbReference>
<proteinExistence type="predicted"/>
<dbReference type="SUPFAM" id="SSF53150">
    <property type="entry name" value="DNA repair protein MutS, domain II"/>
    <property type="match status" value="1"/>
</dbReference>
<dbReference type="Pfam" id="PF05192">
    <property type="entry name" value="MutS_III"/>
    <property type="match status" value="1"/>
</dbReference>
<dbReference type="PANTHER" id="PTHR11361:SF34">
    <property type="entry name" value="DNA MISMATCH REPAIR PROTEIN MSH1, MITOCHONDRIAL"/>
    <property type="match status" value="1"/>
</dbReference>
<evidence type="ECO:0000259" key="2">
    <source>
        <dbReference type="Pfam" id="PF05188"/>
    </source>
</evidence>
<dbReference type="GO" id="GO:0140664">
    <property type="term" value="F:ATP-dependent DNA damage sensor activity"/>
    <property type="evidence" value="ECO:0007669"/>
    <property type="project" value="InterPro"/>
</dbReference>
<gene>
    <name evidence="4" type="ORF">S03H2_16945</name>
</gene>
<dbReference type="GO" id="GO:0006298">
    <property type="term" value="P:mismatch repair"/>
    <property type="evidence" value="ECO:0007669"/>
    <property type="project" value="InterPro"/>
</dbReference>
<evidence type="ECO:0000313" key="4">
    <source>
        <dbReference type="EMBL" id="GAH44296.1"/>
    </source>
</evidence>
<dbReference type="SUPFAM" id="SSF48334">
    <property type="entry name" value="DNA repair protein MutS, domain III"/>
    <property type="match status" value="1"/>
</dbReference>
<dbReference type="InterPro" id="IPR036187">
    <property type="entry name" value="DNA_mismatch_repair_MutS_sf"/>
</dbReference>
<dbReference type="Gene3D" id="3.40.1170.10">
    <property type="entry name" value="DNA repair protein MutS, domain I"/>
    <property type="match status" value="1"/>
</dbReference>